<name>A0A836KET1_9TRYP</name>
<gene>
    <name evidence="3" type="ORF">LSCM4_02660</name>
</gene>
<dbReference type="GO" id="GO:0005783">
    <property type="term" value="C:endoplasmic reticulum"/>
    <property type="evidence" value="ECO:0007669"/>
    <property type="project" value="TreeGrafter"/>
</dbReference>
<evidence type="ECO:0000313" key="4">
    <source>
        <dbReference type="Proteomes" id="UP000674143"/>
    </source>
</evidence>
<dbReference type="SMR" id="A0A836KET1"/>
<feature type="region of interest" description="Disordered" evidence="2">
    <location>
        <begin position="448"/>
        <end position="487"/>
    </location>
</feature>
<sequence>MSGTEETPAAGPAVKKAPWQRMPGAPTKPNFAEYRPKLSALAEQRRALIDEIKKLQSSVQDDAETQARNAERNAFLEELNEIDASRKVQRERRAAQDAEIAKLRKHRVEMADKLRAVQAEVGGFTNVREIDEAIDYMMRKMESSSGGLGAEKRNQQRLHKLEEAKTHLLRLQPLTEAIKHITDQEAVLQRGYHDICERIGILNREYEEKLQKKRAKDKEAQAQGASRADVYKKCDELRARVAEITQSMEKLRAERDKVTAEWDAWNNEARTRYYAQLEQQREQRRKDYEERRNARKLAAKRARALQRQNPYAAQISACSTLMQYLKQKKMILQQEEDDRKRREAAAHFDPSRMAPAGCVVVTGSKWSDSKSLSNAAKKQRKDKGAATKSAAATNHHQHRALQHPEDKIRLFQMIEVEPALSLATIEDKIREIEALQSKYESHILSGELVLSSGDDDEEEEDADAEARSEHLPEDAEMATDSATERTA</sequence>
<dbReference type="GeneID" id="92358620"/>
<dbReference type="EMBL" id="JAFHLR010000032">
    <property type="protein sequence ID" value="KAG5469972.1"/>
    <property type="molecule type" value="Genomic_DNA"/>
</dbReference>
<dbReference type="AlphaFoldDB" id="A0A836KET1"/>
<feature type="compositionally biased region" description="Basic and acidic residues" evidence="2">
    <location>
        <begin position="464"/>
        <end position="473"/>
    </location>
</feature>
<feature type="region of interest" description="Disordered" evidence="2">
    <location>
        <begin position="1"/>
        <end position="34"/>
    </location>
</feature>
<feature type="coiled-coil region" evidence="1">
    <location>
        <begin position="203"/>
        <end position="294"/>
    </location>
</feature>
<dbReference type="Proteomes" id="UP000674143">
    <property type="component" value="Unassembled WGS sequence"/>
</dbReference>
<reference evidence="4" key="2">
    <citation type="journal article" date="2021" name="Sci. Data">
        <title>Chromosome-scale genome sequencing, assembly and annotation of six genomes from subfamily Leishmaniinae.</title>
        <authorList>
            <person name="Almutairi H."/>
            <person name="Urbaniak M.D."/>
            <person name="Bates M.D."/>
            <person name="Jariyapan N."/>
            <person name="Kwakye-Nuako G."/>
            <person name="Thomaz Soccol V."/>
            <person name="Al-Salem W.S."/>
            <person name="Dillon R.J."/>
            <person name="Bates P.A."/>
            <person name="Gatherer D."/>
        </authorList>
    </citation>
    <scope>NUCLEOTIDE SEQUENCE [LARGE SCALE GENOMIC DNA]</scope>
</reference>
<dbReference type="GO" id="GO:1990904">
    <property type="term" value="C:ribonucleoprotein complex"/>
    <property type="evidence" value="ECO:0007669"/>
    <property type="project" value="TreeGrafter"/>
</dbReference>
<organism evidence="3 4">
    <name type="scientific">Leishmania orientalis</name>
    <dbReference type="NCBI Taxonomy" id="2249476"/>
    <lineage>
        <taxon>Eukaryota</taxon>
        <taxon>Discoba</taxon>
        <taxon>Euglenozoa</taxon>
        <taxon>Kinetoplastea</taxon>
        <taxon>Metakinetoplastina</taxon>
        <taxon>Trypanosomatida</taxon>
        <taxon>Trypanosomatidae</taxon>
        <taxon>Leishmaniinae</taxon>
        <taxon>Leishmania</taxon>
    </lineage>
</organism>
<dbReference type="PANTHER" id="PTHR31027">
    <property type="entry name" value="NUCLEAR SEGREGATION PROTEIN BFR1"/>
    <property type="match status" value="1"/>
</dbReference>
<protein>
    <recommendedName>
        <fullName evidence="5">Nuclear segregation protein</fullName>
    </recommendedName>
</protein>
<feature type="compositionally biased region" description="Acidic residues" evidence="2">
    <location>
        <begin position="453"/>
        <end position="463"/>
    </location>
</feature>
<keyword evidence="1" id="KW-0175">Coiled coil</keyword>
<evidence type="ECO:0000256" key="1">
    <source>
        <dbReference type="SAM" id="Coils"/>
    </source>
</evidence>
<comment type="caution">
    <text evidence="3">The sequence shown here is derived from an EMBL/GenBank/DDBJ whole genome shotgun (WGS) entry which is preliminary data.</text>
</comment>
<evidence type="ECO:0008006" key="5">
    <source>
        <dbReference type="Google" id="ProtNLM"/>
    </source>
</evidence>
<proteinExistence type="predicted"/>
<evidence type="ECO:0000256" key="2">
    <source>
        <dbReference type="SAM" id="MobiDB-lite"/>
    </source>
</evidence>
<accession>A0A836KET1</accession>
<dbReference type="PANTHER" id="PTHR31027:SF2">
    <property type="entry name" value="LEBERCILIN DOMAIN-CONTAINING PROTEIN"/>
    <property type="match status" value="1"/>
</dbReference>
<keyword evidence="4" id="KW-1185">Reference proteome</keyword>
<dbReference type="KEGG" id="loi:92358620"/>
<reference evidence="4" key="1">
    <citation type="journal article" date="2021" name="Microbiol. Resour. Announc.">
        <title>LGAAP: Leishmaniinae Genome Assembly and Annotation Pipeline.</title>
        <authorList>
            <person name="Almutairi H."/>
            <person name="Urbaniak M.D."/>
            <person name="Bates M.D."/>
            <person name="Jariyapan N."/>
            <person name="Kwakye-Nuako G."/>
            <person name="Thomaz-Soccol V."/>
            <person name="Al-Salem W.S."/>
            <person name="Dillon R.J."/>
            <person name="Bates P.A."/>
            <person name="Gatherer D."/>
        </authorList>
    </citation>
    <scope>NUCLEOTIDE SEQUENCE [LARGE SCALE GENOMIC DNA]</scope>
</reference>
<dbReference type="GO" id="GO:0008298">
    <property type="term" value="P:intracellular mRNA localization"/>
    <property type="evidence" value="ECO:0007669"/>
    <property type="project" value="TreeGrafter"/>
</dbReference>
<dbReference type="InterPro" id="IPR039604">
    <property type="entry name" value="Bfr1"/>
</dbReference>
<dbReference type="GO" id="GO:0042175">
    <property type="term" value="C:nuclear outer membrane-endoplasmic reticulum membrane network"/>
    <property type="evidence" value="ECO:0007669"/>
    <property type="project" value="TreeGrafter"/>
</dbReference>
<dbReference type="RefSeq" id="XP_067060238.1">
    <property type="nucleotide sequence ID" value="XM_067204686.1"/>
</dbReference>
<dbReference type="GO" id="GO:0003729">
    <property type="term" value="F:mRNA binding"/>
    <property type="evidence" value="ECO:0007669"/>
    <property type="project" value="TreeGrafter"/>
</dbReference>
<evidence type="ECO:0000313" key="3">
    <source>
        <dbReference type="EMBL" id="KAG5469972.1"/>
    </source>
</evidence>
<feature type="region of interest" description="Disordered" evidence="2">
    <location>
        <begin position="369"/>
        <end position="403"/>
    </location>
</feature>